<dbReference type="Pfam" id="PF06161">
    <property type="entry name" value="DUF975"/>
    <property type="match status" value="1"/>
</dbReference>
<feature type="transmembrane region" description="Helical" evidence="1">
    <location>
        <begin position="192"/>
        <end position="217"/>
    </location>
</feature>
<evidence type="ECO:0000313" key="2">
    <source>
        <dbReference type="EMBL" id="KJF38513.1"/>
    </source>
</evidence>
<reference evidence="2" key="1">
    <citation type="submission" date="2015-02" db="EMBL/GenBank/DDBJ databases">
        <title>A novel member of the family Ruminococcaceae isolated from human feces.</title>
        <authorList>
            <person name="Shkoporov A.N."/>
            <person name="Chaplin A.V."/>
            <person name="Motuzova O.V."/>
            <person name="Kafarskaia L.I."/>
            <person name="Khokhlova E.V."/>
            <person name="Efimov B.A."/>
        </authorList>
    </citation>
    <scope>NUCLEOTIDE SEQUENCE [LARGE SCALE GENOMIC DNA]</scope>
    <source>
        <strain evidence="2">585-1</strain>
    </source>
</reference>
<dbReference type="GeneID" id="42858330"/>
<reference evidence="3 5" key="2">
    <citation type="journal article" date="2019" name="Nat. Med.">
        <title>A library of human gut bacterial isolates paired with longitudinal multiomics data enables mechanistic microbiome research.</title>
        <authorList>
            <person name="Poyet M."/>
            <person name="Groussin M."/>
            <person name="Gibbons S.M."/>
            <person name="Avila-Pacheco J."/>
            <person name="Jiang X."/>
            <person name="Kearney S.M."/>
            <person name="Perrotta A.R."/>
            <person name="Berdy B."/>
            <person name="Zhao S."/>
            <person name="Lieberman T.D."/>
            <person name="Swanson P.K."/>
            <person name="Smith M."/>
            <person name="Roesemann S."/>
            <person name="Alexander J.E."/>
            <person name="Rich S.A."/>
            <person name="Livny J."/>
            <person name="Vlamakis H."/>
            <person name="Clish C."/>
            <person name="Bullock K."/>
            <person name="Deik A."/>
            <person name="Scott J."/>
            <person name="Pierce K.A."/>
            <person name="Xavier R.J."/>
            <person name="Alm E.J."/>
        </authorList>
    </citation>
    <scope>NUCLEOTIDE SEQUENCE [LARGE SCALE GENOMIC DNA]</scope>
    <source>
        <strain evidence="3 5">BIOML-A4</strain>
    </source>
</reference>
<keyword evidence="4" id="KW-1185">Reference proteome</keyword>
<dbReference type="RefSeq" id="WP_009325572.1">
    <property type="nucleotide sequence ID" value="NZ_JAUUNP010000109.1"/>
</dbReference>
<evidence type="ECO:0000313" key="3">
    <source>
        <dbReference type="EMBL" id="MTS28814.1"/>
    </source>
</evidence>
<dbReference type="Proteomes" id="UP000472755">
    <property type="component" value="Unassembled WGS sequence"/>
</dbReference>
<dbReference type="Proteomes" id="UP000032483">
    <property type="component" value="Unassembled WGS sequence"/>
</dbReference>
<name>A0A0D8IYA5_9FIRM</name>
<evidence type="ECO:0000313" key="4">
    <source>
        <dbReference type="Proteomes" id="UP000032483"/>
    </source>
</evidence>
<dbReference type="EMBL" id="JXXK01000039">
    <property type="protein sequence ID" value="KJF38513.1"/>
    <property type="molecule type" value="Genomic_DNA"/>
</dbReference>
<feature type="transmembrane region" description="Helical" evidence="1">
    <location>
        <begin position="138"/>
        <end position="157"/>
    </location>
</feature>
<dbReference type="AlphaFoldDB" id="A0A0D8IYA5"/>
<evidence type="ECO:0000313" key="5">
    <source>
        <dbReference type="Proteomes" id="UP000472755"/>
    </source>
</evidence>
<keyword evidence="1" id="KW-0812">Transmembrane</keyword>
<sequence length="253" mass="28617">MWTRDLLKMNAKQVLRNNYWMALLVAFVASLLAGGSSNIGPTLTFNYTTGSDHYNYQYGYDRAVLPYFGAVAAAAFGFVLIAMVVGVLFSVFVSNPVTVGKCRYFMESRVGNAPFSSLFSAFGDPAYRNVVKVMFMKNLFIFLWSLLFVIPGIYKAYQYRMVDYLMAENPYMTYQRALELSRQMTDGEKFNIFILELSFFGWLFLGALACGIGVFFVNPYIEATFAELYAALRAKAFATGMTDASELSDFMRY</sequence>
<dbReference type="PATRIC" id="fig|1550024.3.peg.3995"/>
<feature type="transmembrane region" description="Helical" evidence="1">
    <location>
        <begin position="68"/>
        <end position="93"/>
    </location>
</feature>
<evidence type="ECO:0000256" key="1">
    <source>
        <dbReference type="SAM" id="Phobius"/>
    </source>
</evidence>
<protein>
    <submittedName>
        <fullName evidence="3">DUF975 family protein</fullName>
    </submittedName>
</protein>
<dbReference type="PANTHER" id="PTHR40076:SF1">
    <property type="entry name" value="MEMBRANE PROTEIN"/>
    <property type="match status" value="1"/>
</dbReference>
<gene>
    <name evidence="3" type="ORF">GMD59_16210</name>
    <name evidence="2" type="ORF">TQ39_17465</name>
</gene>
<dbReference type="InterPro" id="IPR010380">
    <property type="entry name" value="DUF975"/>
</dbReference>
<accession>A0A0D8IYA5</accession>
<proteinExistence type="predicted"/>
<dbReference type="PANTHER" id="PTHR40076">
    <property type="entry name" value="MEMBRANE PROTEIN-RELATED"/>
    <property type="match status" value="1"/>
</dbReference>
<organism evidence="2 4">
    <name type="scientific">Ruthenibacterium lactatiformans</name>
    <dbReference type="NCBI Taxonomy" id="1550024"/>
    <lineage>
        <taxon>Bacteria</taxon>
        <taxon>Bacillati</taxon>
        <taxon>Bacillota</taxon>
        <taxon>Clostridia</taxon>
        <taxon>Eubacteriales</taxon>
        <taxon>Oscillospiraceae</taxon>
        <taxon>Ruthenibacterium</taxon>
    </lineage>
</organism>
<comment type="caution">
    <text evidence="2">The sequence shown here is derived from an EMBL/GenBank/DDBJ whole genome shotgun (WGS) entry which is preliminary data.</text>
</comment>
<dbReference type="EMBL" id="WMZU01000038">
    <property type="protein sequence ID" value="MTS28814.1"/>
    <property type="molecule type" value="Genomic_DNA"/>
</dbReference>
<keyword evidence="1" id="KW-1133">Transmembrane helix</keyword>
<keyword evidence="1" id="KW-0472">Membrane</keyword>